<protein>
    <recommendedName>
        <fullName evidence="4">Glycosyltransferase RgtA/B/C/D-like domain-containing protein</fullName>
    </recommendedName>
</protein>
<accession>A0A5S4YFY4</accession>
<gene>
    <name evidence="2" type="ORF">FXV83_28605</name>
</gene>
<feature type="transmembrane region" description="Helical" evidence="1">
    <location>
        <begin position="172"/>
        <end position="195"/>
    </location>
</feature>
<dbReference type="Proteomes" id="UP000324797">
    <property type="component" value="Unassembled WGS sequence"/>
</dbReference>
<dbReference type="EMBL" id="VSTH01000103">
    <property type="protein sequence ID" value="TYO63320.1"/>
    <property type="molecule type" value="Genomic_DNA"/>
</dbReference>
<reference evidence="2 3" key="1">
    <citation type="submission" date="2019-08" db="EMBL/GenBank/DDBJ databases">
        <title>Bradyrhizobium hipponensis sp. nov., a rhizobium isolated from a Lupinus angustifolius root nodule in Tunisia.</title>
        <authorList>
            <person name="Off K."/>
            <person name="Rejili M."/>
            <person name="Mars M."/>
            <person name="Brachmann A."/>
            <person name="Marin M."/>
        </authorList>
    </citation>
    <scope>NUCLEOTIDE SEQUENCE [LARGE SCALE GENOMIC DNA]</scope>
    <source>
        <strain evidence="3">aSej3</strain>
    </source>
</reference>
<evidence type="ECO:0000313" key="2">
    <source>
        <dbReference type="EMBL" id="TYO63320.1"/>
    </source>
</evidence>
<proteinExistence type="predicted"/>
<evidence type="ECO:0008006" key="4">
    <source>
        <dbReference type="Google" id="ProtNLM"/>
    </source>
</evidence>
<keyword evidence="1" id="KW-0812">Transmembrane</keyword>
<comment type="caution">
    <text evidence="2">The sequence shown here is derived from an EMBL/GenBank/DDBJ whole genome shotgun (WGS) entry which is preliminary data.</text>
</comment>
<keyword evidence="1" id="KW-1133">Transmembrane helix</keyword>
<feature type="transmembrane region" description="Helical" evidence="1">
    <location>
        <begin position="95"/>
        <end position="118"/>
    </location>
</feature>
<evidence type="ECO:0000256" key="1">
    <source>
        <dbReference type="SAM" id="Phobius"/>
    </source>
</evidence>
<feature type="transmembrane region" description="Helical" evidence="1">
    <location>
        <begin position="293"/>
        <end position="321"/>
    </location>
</feature>
<name>A0A5S4YFY4_9BRAD</name>
<feature type="transmembrane region" description="Helical" evidence="1">
    <location>
        <begin position="21"/>
        <end position="39"/>
    </location>
</feature>
<evidence type="ECO:0000313" key="3">
    <source>
        <dbReference type="Proteomes" id="UP000324797"/>
    </source>
</evidence>
<feature type="transmembrane region" description="Helical" evidence="1">
    <location>
        <begin position="341"/>
        <end position="359"/>
    </location>
</feature>
<organism evidence="2 3">
    <name type="scientific">Bradyrhizobium hipponense</name>
    <dbReference type="NCBI Taxonomy" id="2605638"/>
    <lineage>
        <taxon>Bacteria</taxon>
        <taxon>Pseudomonadati</taxon>
        <taxon>Pseudomonadota</taxon>
        <taxon>Alphaproteobacteria</taxon>
        <taxon>Hyphomicrobiales</taxon>
        <taxon>Nitrobacteraceae</taxon>
        <taxon>Bradyrhizobium</taxon>
    </lineage>
</organism>
<dbReference type="AlphaFoldDB" id="A0A5S4YFY4"/>
<keyword evidence="1" id="KW-0472">Membrane</keyword>
<feature type="transmembrane region" description="Helical" evidence="1">
    <location>
        <begin position="215"/>
        <end position="232"/>
    </location>
</feature>
<keyword evidence="3" id="KW-1185">Reference proteome</keyword>
<sequence length="480" mass="51555">MTDQVVHSAVQPFSARAALPWLVSLSVYALLLIVGPRLLGDPDSYSHIEVGRWIIAHGTLPASDPFSFSKHDAPWITFEWLSEVIYAGAYALSGWPGVVVVAAAAIALAFGLFTAFLLRELSPTLTLLMVMAAVILLAPHMLARPHVLVLPVMVAWAGAMVRCMDREGPPPYWALPLLVLWANLHGSVVLALGLIGPAVLEALLREGRSEWPQAILRWLPFTALAVAASCLTPYGPEPLLMPLTTLGLGPALAWISEWRPQDFSHVGGFELLLLAGIFALARGVTLPVVRALVVIGLLHFALAQIRSADLLAMLAPLYLAAPLGRKFGGPAVDDAAASSRGLNLIGLGVLIAISGLAWARDVKPAPIITPQAAIAEADLAKAGSVLNDYSFGGYLIFAGIPTFIDGRGELYGGPFIDRYNRALALIDLGDFLKLLDEYNIGATLLAPRTPAVAMLDRLPQWQRVYTDDVAVVHKRRDTQR</sequence>
<feature type="transmembrane region" description="Helical" evidence="1">
    <location>
        <begin position="125"/>
        <end position="142"/>
    </location>
</feature>